<dbReference type="PROSITE" id="PS51318">
    <property type="entry name" value="TAT"/>
    <property type="match status" value="1"/>
</dbReference>
<keyword evidence="1" id="KW-0004">4Fe-4S</keyword>
<dbReference type="CDD" id="cd10551">
    <property type="entry name" value="PsrB"/>
    <property type="match status" value="1"/>
</dbReference>
<dbReference type="AlphaFoldDB" id="A0A450S4J6"/>
<dbReference type="NCBIfam" id="NF045797">
    <property type="entry name" value="DsrO"/>
    <property type="match status" value="1"/>
</dbReference>
<dbReference type="GO" id="GO:0046872">
    <property type="term" value="F:metal ion binding"/>
    <property type="evidence" value="ECO:0007669"/>
    <property type="project" value="UniProtKB-KW"/>
</dbReference>
<accession>A0A450S4J6</accession>
<evidence type="ECO:0000256" key="3">
    <source>
        <dbReference type="ARBA" id="ARBA00023004"/>
    </source>
</evidence>
<evidence type="ECO:0000313" key="6">
    <source>
        <dbReference type="EMBL" id="VFJ46692.1"/>
    </source>
</evidence>
<gene>
    <name evidence="6" type="ORF">BECKFW1821B_GA0114236_100139</name>
</gene>
<dbReference type="GO" id="GO:0051539">
    <property type="term" value="F:4 iron, 4 sulfur cluster binding"/>
    <property type="evidence" value="ECO:0007669"/>
    <property type="project" value="UniProtKB-KW"/>
</dbReference>
<feature type="domain" description="4Fe-4S ferredoxin-type" evidence="5">
    <location>
        <begin position="65"/>
        <end position="96"/>
    </location>
</feature>
<dbReference type="PROSITE" id="PS51379">
    <property type="entry name" value="4FE4S_FER_2"/>
    <property type="match status" value="2"/>
</dbReference>
<dbReference type="InterPro" id="IPR054822">
    <property type="entry name" value="DsrO-like"/>
</dbReference>
<keyword evidence="3" id="KW-0408">Iron</keyword>
<protein>
    <submittedName>
        <fullName evidence="6">Prokaryotic molybdopterin-containing oxidoreductase family, iron-sulfur binding subunit</fullName>
    </submittedName>
</protein>
<dbReference type="PROSITE" id="PS00198">
    <property type="entry name" value="4FE4S_FER_1"/>
    <property type="match status" value="1"/>
</dbReference>
<dbReference type="InterPro" id="IPR017896">
    <property type="entry name" value="4Fe4S_Fe-S-bd"/>
</dbReference>
<keyword evidence="4" id="KW-0411">Iron-sulfur</keyword>
<dbReference type="PANTHER" id="PTHR43177:SF3">
    <property type="entry name" value="PROTEIN NRFC HOMOLOG"/>
    <property type="match status" value="1"/>
</dbReference>
<dbReference type="InterPro" id="IPR006311">
    <property type="entry name" value="TAT_signal"/>
</dbReference>
<organism evidence="6">
    <name type="scientific">Candidatus Kentrum sp. FW</name>
    <dbReference type="NCBI Taxonomy" id="2126338"/>
    <lineage>
        <taxon>Bacteria</taxon>
        <taxon>Pseudomonadati</taxon>
        <taxon>Pseudomonadota</taxon>
        <taxon>Gammaproteobacteria</taxon>
        <taxon>Candidatus Kentrum</taxon>
    </lineage>
</organism>
<dbReference type="Pfam" id="PF13247">
    <property type="entry name" value="Fer4_11"/>
    <property type="match status" value="1"/>
</dbReference>
<dbReference type="SUPFAM" id="SSF54862">
    <property type="entry name" value="4Fe-4S ferredoxins"/>
    <property type="match status" value="1"/>
</dbReference>
<dbReference type="InterPro" id="IPR050954">
    <property type="entry name" value="ET_IronSulfur_Cluster-Binding"/>
</dbReference>
<reference evidence="6" key="1">
    <citation type="submission" date="2019-02" db="EMBL/GenBank/DDBJ databases">
        <authorList>
            <person name="Gruber-Vodicka R. H."/>
            <person name="Seah K. B. B."/>
        </authorList>
    </citation>
    <scope>NUCLEOTIDE SEQUENCE</scope>
    <source>
        <strain evidence="6">BECK_BZ106</strain>
    </source>
</reference>
<feature type="domain" description="4Fe-4S ferredoxin-type" evidence="5">
    <location>
        <begin position="147"/>
        <end position="176"/>
    </location>
</feature>
<keyword evidence="2" id="KW-0479">Metal-binding</keyword>
<dbReference type="InterPro" id="IPR017900">
    <property type="entry name" value="4Fe4S_Fe_S_CS"/>
</dbReference>
<dbReference type="PANTHER" id="PTHR43177">
    <property type="entry name" value="PROTEIN NRFC"/>
    <property type="match status" value="1"/>
</dbReference>
<evidence type="ECO:0000256" key="2">
    <source>
        <dbReference type="ARBA" id="ARBA00022723"/>
    </source>
</evidence>
<name>A0A450S4J6_9GAMM</name>
<sequence length="264" mass="29247">MNDLMRNNLMIDKQDKPSVPEHMDRRGFLAGLSAVTAIVLAPGVALVGGVKARSIDEPIDGTQRWGMLIDTNRCVRGCDICISACKKENGFISHNRPRTDVQWIRKVTIRDLQFGHIASLPIMCQHCQYPPCVDVCPTGASFRRADGVVLVDRHICIGCRYCMMACPYKARSFAHEPVSNQKAHAPRGKGTVEACTLCVHRIDSEDLNQMPACVDACVAKGHSAMIFGDLKDPNSHISMELKKYPGIELRGDMRLKPSVRYQGI</sequence>
<evidence type="ECO:0000256" key="4">
    <source>
        <dbReference type="ARBA" id="ARBA00023014"/>
    </source>
</evidence>
<dbReference type="EMBL" id="CAADFD010000001">
    <property type="protein sequence ID" value="VFJ46692.1"/>
    <property type="molecule type" value="Genomic_DNA"/>
</dbReference>
<evidence type="ECO:0000259" key="5">
    <source>
        <dbReference type="PROSITE" id="PS51379"/>
    </source>
</evidence>
<dbReference type="Gene3D" id="3.30.70.20">
    <property type="match status" value="2"/>
</dbReference>
<evidence type="ECO:0000256" key="1">
    <source>
        <dbReference type="ARBA" id="ARBA00022485"/>
    </source>
</evidence>
<proteinExistence type="predicted"/>